<dbReference type="EMBL" id="AFQE01000060">
    <property type="protein sequence ID" value="EGQ77187.1"/>
    <property type="molecule type" value="Genomic_DNA"/>
</dbReference>
<sequence length="40" mass="4403">MWDTDGNDSAFLGGTTSIVSNKIPLFVNNSTICPIFESYF</sequence>
<accession>A0AA36UJK0</accession>
<dbReference type="AlphaFoldDB" id="A0AA36UJK0"/>
<evidence type="ECO:0000313" key="2">
    <source>
        <dbReference type="Proteomes" id="UP000004982"/>
    </source>
</evidence>
<evidence type="ECO:0000313" key="1">
    <source>
        <dbReference type="EMBL" id="EGQ77187.1"/>
    </source>
</evidence>
<comment type="caution">
    <text evidence="1">The sequence shown here is derived from an EMBL/GenBank/DDBJ whole genome shotgun (WGS) entry which is preliminary data.</text>
</comment>
<organism evidence="1 2">
    <name type="scientific">Neisseria macacae ATCC 33926</name>
    <dbReference type="NCBI Taxonomy" id="997348"/>
    <lineage>
        <taxon>Bacteria</taxon>
        <taxon>Pseudomonadati</taxon>
        <taxon>Pseudomonadota</taxon>
        <taxon>Betaproteobacteria</taxon>
        <taxon>Neisseriales</taxon>
        <taxon>Neisseriaceae</taxon>
        <taxon>Neisseria</taxon>
    </lineage>
</organism>
<gene>
    <name evidence="1" type="ORF">HMPREF9418_1257</name>
</gene>
<name>A0AA36UJK0_9NEIS</name>
<proteinExistence type="predicted"/>
<dbReference type="Proteomes" id="UP000004982">
    <property type="component" value="Unassembled WGS sequence"/>
</dbReference>
<reference evidence="1 2" key="1">
    <citation type="submission" date="2011-05" db="EMBL/GenBank/DDBJ databases">
        <authorList>
            <person name="Muzny D."/>
            <person name="Qin X."/>
            <person name="Deng J."/>
            <person name="Jiang H."/>
            <person name="Liu Y."/>
            <person name="Qu J."/>
            <person name="Song X.-Z."/>
            <person name="Zhang L."/>
            <person name="Thornton R."/>
            <person name="Coyle M."/>
            <person name="Francisco L."/>
            <person name="Jackson L."/>
            <person name="Javaid M."/>
            <person name="Korchina V."/>
            <person name="Kovar C."/>
            <person name="Mata R."/>
            <person name="Mathew T."/>
            <person name="Ngo R."/>
            <person name="Nguyen L."/>
            <person name="Nguyen N."/>
            <person name="Okwuonu G."/>
            <person name="Ongeri F."/>
            <person name="Pham C."/>
            <person name="Simmons D."/>
            <person name="Wilczek-Boney K."/>
            <person name="Hale W."/>
            <person name="Jakkamsetti A."/>
            <person name="Pham P."/>
            <person name="Ruth R."/>
            <person name="San Lucas F."/>
            <person name="Warren J."/>
            <person name="Zhang J."/>
            <person name="Zhao Z."/>
            <person name="Zhou C."/>
            <person name="Zhu D."/>
            <person name="Lee S."/>
            <person name="Bess C."/>
            <person name="Blankenburg K."/>
            <person name="Forbes L."/>
            <person name="Fu Q."/>
            <person name="Gubbala S."/>
            <person name="Hirani K."/>
            <person name="Jayaseelan J.C."/>
            <person name="Lara F."/>
            <person name="Munidasa M."/>
            <person name="Palculict T."/>
            <person name="Patil S."/>
            <person name="Pu L.-L."/>
            <person name="Saada N."/>
            <person name="Tang L."/>
            <person name="Weissenberger G."/>
            <person name="Zhu Y."/>
            <person name="Hemphill L."/>
            <person name="Shang Y."/>
            <person name="Youmans B."/>
            <person name="Ayvaz T."/>
            <person name="Ross M."/>
            <person name="Santibanez J."/>
            <person name="Aqrawi P."/>
            <person name="Gross S."/>
            <person name="Joshi V."/>
            <person name="Fowler G."/>
            <person name="Nazareth L."/>
            <person name="Reid J."/>
            <person name="Worley K."/>
            <person name="Petrosino J."/>
            <person name="Highlander S."/>
            <person name="Gibbs R."/>
        </authorList>
    </citation>
    <scope>NUCLEOTIDE SEQUENCE [LARGE SCALE GENOMIC DNA]</scope>
    <source>
        <strain evidence="1 2">ATCC 33926</strain>
    </source>
</reference>
<protein>
    <submittedName>
        <fullName evidence="1">Uncharacterized protein</fullName>
    </submittedName>
</protein>